<organism evidence="2 3">
    <name type="scientific">Saprospira grandis (strain Lewin)</name>
    <dbReference type="NCBI Taxonomy" id="984262"/>
    <lineage>
        <taxon>Bacteria</taxon>
        <taxon>Pseudomonadati</taxon>
        <taxon>Bacteroidota</taxon>
        <taxon>Saprospiria</taxon>
        <taxon>Saprospirales</taxon>
        <taxon>Saprospiraceae</taxon>
        <taxon>Saprospira</taxon>
    </lineage>
</organism>
<name>H6LAH8_SAPGL</name>
<dbReference type="OrthoDB" id="1490597at2"/>
<keyword evidence="3" id="KW-1185">Reference proteome</keyword>
<keyword evidence="1" id="KW-0732">Signal</keyword>
<dbReference type="HOGENOM" id="CLU_1224041_0_0_10"/>
<feature type="signal peptide" evidence="1">
    <location>
        <begin position="1"/>
        <end position="23"/>
    </location>
</feature>
<protein>
    <recommendedName>
        <fullName evidence="4">Lipoprotein</fullName>
    </recommendedName>
</protein>
<dbReference type="STRING" id="984262.SGRA_2843"/>
<gene>
    <name evidence="2" type="ordered locus">SGRA_2843</name>
</gene>
<evidence type="ECO:0008006" key="4">
    <source>
        <dbReference type="Google" id="ProtNLM"/>
    </source>
</evidence>
<evidence type="ECO:0000313" key="3">
    <source>
        <dbReference type="Proteomes" id="UP000007519"/>
    </source>
</evidence>
<feature type="chain" id="PRO_5003604218" description="Lipoprotein" evidence="1">
    <location>
        <begin position="24"/>
        <end position="226"/>
    </location>
</feature>
<dbReference type="PROSITE" id="PS51257">
    <property type="entry name" value="PROKAR_LIPOPROTEIN"/>
    <property type="match status" value="1"/>
</dbReference>
<evidence type="ECO:0000256" key="1">
    <source>
        <dbReference type="SAM" id="SignalP"/>
    </source>
</evidence>
<reference evidence="2 3" key="1">
    <citation type="journal article" date="2012" name="Stand. Genomic Sci.">
        <title>Complete genome sequencing and analysis of Saprospira grandis str. Lewin, a predatory marine bacterium.</title>
        <authorList>
            <person name="Saw J.H."/>
            <person name="Yuryev A."/>
            <person name="Kanbe M."/>
            <person name="Hou S."/>
            <person name="Young A.G."/>
            <person name="Aizawa S."/>
            <person name="Alam M."/>
        </authorList>
    </citation>
    <scope>NUCLEOTIDE SEQUENCE [LARGE SCALE GENOMIC DNA]</scope>
    <source>
        <strain evidence="2 3">Lewin</strain>
    </source>
</reference>
<dbReference type="EMBL" id="CP002831">
    <property type="protein sequence ID" value="AFC25571.1"/>
    <property type="molecule type" value="Genomic_DNA"/>
</dbReference>
<evidence type="ECO:0000313" key="2">
    <source>
        <dbReference type="EMBL" id="AFC25571.1"/>
    </source>
</evidence>
<dbReference type="AlphaFoldDB" id="H6LAH8"/>
<dbReference type="Proteomes" id="UP000007519">
    <property type="component" value="Chromosome"/>
</dbReference>
<proteinExistence type="predicted"/>
<dbReference type="KEGG" id="sgn:SGRA_2843"/>
<accession>H6LAH8</accession>
<sequence>MRTQLAIHFFMFLLLAAACQPKAEPESQEEKTAFTVDRTYYYVRYLEDSKELQAEARFQQDTGSLVLPDKLYFEGQAMQPKKLPKIGWEYRYHERPAKFKGCYHFSYAGASDTICFPSYSNFALKTPAISLATGGLLAWEGQPLGQAESLVLLFEDSKGQSKTVNHVGLTRGSQFEIRPEHLEGLNAGPASLRLVHKSTLIQKVDGQVEVIKLEYYRKVLKIEIVD</sequence>
<dbReference type="RefSeq" id="WP_015693174.1">
    <property type="nucleotide sequence ID" value="NC_016940.1"/>
</dbReference>